<feature type="chain" id="PRO_5008140305" evidence="1">
    <location>
        <begin position="25"/>
        <end position="171"/>
    </location>
</feature>
<dbReference type="EnsemblMetazoa" id="AMIN001904-RA">
    <property type="protein sequence ID" value="AMIN001904-PA"/>
    <property type="gene ID" value="AMIN001904"/>
</dbReference>
<dbReference type="SUPFAM" id="SSF100895">
    <property type="entry name" value="Kazal-type serine protease inhibitors"/>
    <property type="match status" value="1"/>
</dbReference>
<organism evidence="3 4">
    <name type="scientific">Anopheles minimus</name>
    <dbReference type="NCBI Taxonomy" id="112268"/>
    <lineage>
        <taxon>Eukaryota</taxon>
        <taxon>Metazoa</taxon>
        <taxon>Ecdysozoa</taxon>
        <taxon>Arthropoda</taxon>
        <taxon>Hexapoda</taxon>
        <taxon>Insecta</taxon>
        <taxon>Pterygota</taxon>
        <taxon>Neoptera</taxon>
        <taxon>Endopterygota</taxon>
        <taxon>Diptera</taxon>
        <taxon>Nematocera</taxon>
        <taxon>Culicoidea</taxon>
        <taxon>Culicidae</taxon>
        <taxon>Anophelinae</taxon>
        <taxon>Anopheles</taxon>
    </lineage>
</organism>
<evidence type="ECO:0000256" key="1">
    <source>
        <dbReference type="SAM" id="SignalP"/>
    </source>
</evidence>
<reference evidence="3" key="2">
    <citation type="submission" date="2020-05" db="UniProtKB">
        <authorList>
            <consortium name="EnsemblMetazoa"/>
        </authorList>
    </citation>
    <scope>IDENTIFICATION</scope>
    <source>
        <strain evidence="3">MINIMUS1</strain>
    </source>
</reference>
<evidence type="ECO:0000259" key="2">
    <source>
        <dbReference type="PROSITE" id="PS51465"/>
    </source>
</evidence>
<dbReference type="SMART" id="SM00280">
    <property type="entry name" value="KAZAL"/>
    <property type="match status" value="1"/>
</dbReference>
<evidence type="ECO:0000313" key="4">
    <source>
        <dbReference type="Proteomes" id="UP000075920"/>
    </source>
</evidence>
<dbReference type="Gene3D" id="3.30.60.30">
    <property type="match status" value="1"/>
</dbReference>
<sequence length="171" mass="19183">MRVLGVAFVLLVTIAALLVPDTIAFKQPDLACYCPLPAHPICGTDHQTYGNRCALKCHADSPYVIGDFPSINNDIHLKAAAKHQDACTKRCSCAFGGVGSLTRAGYYRNKELQWNVCLSEDLPARLWNRFANIWKHVRVPVQSEQFLWQINATEGPAQWSLRIEFNQKNVN</sequence>
<feature type="signal peptide" evidence="1">
    <location>
        <begin position="1"/>
        <end position="24"/>
    </location>
</feature>
<dbReference type="AlphaFoldDB" id="A0A182VV09"/>
<evidence type="ECO:0000313" key="3">
    <source>
        <dbReference type="EnsemblMetazoa" id="AMIN001904-PA"/>
    </source>
</evidence>
<feature type="domain" description="Kazal-like" evidence="2">
    <location>
        <begin position="26"/>
        <end position="57"/>
    </location>
</feature>
<dbReference type="VEuPathDB" id="VectorBase:AMIN001904"/>
<accession>A0A182VV09</accession>
<dbReference type="PROSITE" id="PS51465">
    <property type="entry name" value="KAZAL_2"/>
    <property type="match status" value="1"/>
</dbReference>
<dbReference type="Proteomes" id="UP000075920">
    <property type="component" value="Unassembled WGS sequence"/>
</dbReference>
<dbReference type="InterPro" id="IPR002350">
    <property type="entry name" value="Kazal_dom"/>
</dbReference>
<dbReference type="CDD" id="cd00104">
    <property type="entry name" value="KAZAL_FS"/>
    <property type="match status" value="1"/>
</dbReference>
<name>A0A182VV09_9DIPT</name>
<dbReference type="Pfam" id="PF00050">
    <property type="entry name" value="Kazal_1"/>
    <property type="match status" value="1"/>
</dbReference>
<protein>
    <submittedName>
        <fullName evidence="3">Kazal-like domain-containing protein</fullName>
    </submittedName>
</protein>
<keyword evidence="1" id="KW-0732">Signal</keyword>
<reference evidence="4" key="1">
    <citation type="submission" date="2013-03" db="EMBL/GenBank/DDBJ databases">
        <title>The Genome Sequence of Anopheles minimus MINIMUS1.</title>
        <authorList>
            <consortium name="The Broad Institute Genomics Platform"/>
            <person name="Neafsey D.E."/>
            <person name="Walton C."/>
            <person name="Walker B."/>
            <person name="Young S.K."/>
            <person name="Zeng Q."/>
            <person name="Gargeya S."/>
            <person name="Fitzgerald M."/>
            <person name="Haas B."/>
            <person name="Abouelleil A."/>
            <person name="Allen A.W."/>
            <person name="Alvarado L."/>
            <person name="Arachchi H.M."/>
            <person name="Berlin A.M."/>
            <person name="Chapman S.B."/>
            <person name="Gainer-Dewar J."/>
            <person name="Goldberg J."/>
            <person name="Griggs A."/>
            <person name="Gujja S."/>
            <person name="Hansen M."/>
            <person name="Howarth C."/>
            <person name="Imamovic A."/>
            <person name="Ireland A."/>
            <person name="Larimer J."/>
            <person name="McCowan C."/>
            <person name="Murphy C."/>
            <person name="Pearson M."/>
            <person name="Poon T.W."/>
            <person name="Priest M."/>
            <person name="Roberts A."/>
            <person name="Saif S."/>
            <person name="Shea T."/>
            <person name="Sisk P."/>
            <person name="Sykes S."/>
            <person name="Wortman J."/>
            <person name="Nusbaum C."/>
            <person name="Birren B."/>
        </authorList>
    </citation>
    <scope>NUCLEOTIDE SEQUENCE [LARGE SCALE GENOMIC DNA]</scope>
    <source>
        <strain evidence="4">MINIMUS1</strain>
    </source>
</reference>
<proteinExistence type="predicted"/>
<keyword evidence="4" id="KW-1185">Reference proteome</keyword>
<dbReference type="PROSITE" id="PS00282">
    <property type="entry name" value="KAZAL_1"/>
    <property type="match status" value="1"/>
</dbReference>
<dbReference type="InterPro" id="IPR036058">
    <property type="entry name" value="Kazal_dom_sf"/>
</dbReference>